<feature type="domain" description="CCHC-type" evidence="2">
    <location>
        <begin position="62"/>
        <end position="77"/>
    </location>
</feature>
<gene>
    <name evidence="3" type="ORF">OLC1_LOCUS9201</name>
</gene>
<dbReference type="GO" id="GO:0008270">
    <property type="term" value="F:zinc ion binding"/>
    <property type="evidence" value="ECO:0007669"/>
    <property type="project" value="UniProtKB-KW"/>
</dbReference>
<accession>A0AAV1CVW7</accession>
<dbReference type="AlphaFoldDB" id="A0AAV1CVW7"/>
<evidence type="ECO:0000259" key="2">
    <source>
        <dbReference type="PROSITE" id="PS50158"/>
    </source>
</evidence>
<dbReference type="InterPro" id="IPR001878">
    <property type="entry name" value="Znf_CCHC"/>
</dbReference>
<dbReference type="Proteomes" id="UP001161247">
    <property type="component" value="Chromosome 3"/>
</dbReference>
<dbReference type="PROSITE" id="PS50158">
    <property type="entry name" value="ZF_CCHC"/>
    <property type="match status" value="1"/>
</dbReference>
<proteinExistence type="predicted"/>
<keyword evidence="1" id="KW-0479">Metal-binding</keyword>
<evidence type="ECO:0000313" key="3">
    <source>
        <dbReference type="EMBL" id="CAI9099120.1"/>
    </source>
</evidence>
<reference evidence="3" key="1">
    <citation type="submission" date="2023-03" db="EMBL/GenBank/DDBJ databases">
        <authorList>
            <person name="Julca I."/>
        </authorList>
    </citation>
    <scope>NUCLEOTIDE SEQUENCE</scope>
</reference>
<keyword evidence="4" id="KW-1185">Reference proteome</keyword>
<evidence type="ECO:0000256" key="1">
    <source>
        <dbReference type="PROSITE-ProRule" id="PRU00047"/>
    </source>
</evidence>
<sequence>MAIAIGKPLKVDAPKMNMTRPSVAMFCVEADLTKEFPKFVQIGKKGRKHDQYFTYEHIPSYCSKCSKIGHKREDCKKVLAPQVFHTVQQNNASIESDQSKKGKGIVLKTQKPKWKPQVGVVIKDRSDNAVSSSGLTTKEKATIPVDVQEKAINLVISTVTAGTEPINLGVEKEAQNSPIDPDGKLLIQDDGQVDYQREDNWVDGKPIERELWSGGELMMHWLNNRSKEN</sequence>
<dbReference type="PANTHER" id="PTHR31286:SF180">
    <property type="entry name" value="OS10G0362600 PROTEIN"/>
    <property type="match status" value="1"/>
</dbReference>
<dbReference type="GO" id="GO:0003676">
    <property type="term" value="F:nucleic acid binding"/>
    <property type="evidence" value="ECO:0007669"/>
    <property type="project" value="InterPro"/>
</dbReference>
<protein>
    <submittedName>
        <fullName evidence="3">OLC1v1035891C1</fullName>
    </submittedName>
</protein>
<keyword evidence="1" id="KW-0863">Zinc-finger</keyword>
<name>A0AAV1CVW7_OLDCO</name>
<keyword evidence="1" id="KW-0862">Zinc</keyword>
<organism evidence="3 4">
    <name type="scientific">Oldenlandia corymbosa var. corymbosa</name>
    <dbReference type="NCBI Taxonomy" id="529605"/>
    <lineage>
        <taxon>Eukaryota</taxon>
        <taxon>Viridiplantae</taxon>
        <taxon>Streptophyta</taxon>
        <taxon>Embryophyta</taxon>
        <taxon>Tracheophyta</taxon>
        <taxon>Spermatophyta</taxon>
        <taxon>Magnoliopsida</taxon>
        <taxon>eudicotyledons</taxon>
        <taxon>Gunneridae</taxon>
        <taxon>Pentapetalae</taxon>
        <taxon>asterids</taxon>
        <taxon>lamiids</taxon>
        <taxon>Gentianales</taxon>
        <taxon>Rubiaceae</taxon>
        <taxon>Rubioideae</taxon>
        <taxon>Spermacoceae</taxon>
        <taxon>Hedyotis-Oldenlandia complex</taxon>
        <taxon>Oldenlandia</taxon>
    </lineage>
</organism>
<dbReference type="InterPro" id="IPR040256">
    <property type="entry name" value="At4g02000-like"/>
</dbReference>
<evidence type="ECO:0000313" key="4">
    <source>
        <dbReference type="Proteomes" id="UP001161247"/>
    </source>
</evidence>
<dbReference type="EMBL" id="OX459120">
    <property type="protein sequence ID" value="CAI9099120.1"/>
    <property type="molecule type" value="Genomic_DNA"/>
</dbReference>
<dbReference type="PANTHER" id="PTHR31286">
    <property type="entry name" value="GLYCINE-RICH CELL WALL STRUCTURAL PROTEIN 1.8-LIKE"/>
    <property type="match status" value="1"/>
</dbReference>